<feature type="signal peptide" evidence="1">
    <location>
        <begin position="1"/>
        <end position="18"/>
    </location>
</feature>
<dbReference type="RefSeq" id="WP_132704533.1">
    <property type="nucleotide sequence ID" value="NZ_SMGI01000002.1"/>
</dbReference>
<feature type="chain" id="PRO_5020366410" evidence="1">
    <location>
        <begin position="19"/>
        <end position="123"/>
    </location>
</feature>
<dbReference type="Proteomes" id="UP000295714">
    <property type="component" value="Unassembled WGS sequence"/>
</dbReference>
<evidence type="ECO:0000256" key="1">
    <source>
        <dbReference type="SAM" id="SignalP"/>
    </source>
</evidence>
<protein>
    <submittedName>
        <fullName evidence="2">Uncharacterized protein</fullName>
    </submittedName>
</protein>
<proteinExistence type="predicted"/>
<reference evidence="2 3" key="1">
    <citation type="journal article" date="2015" name="Stand. Genomic Sci.">
        <title>Genomic Encyclopedia of Bacterial and Archaeal Type Strains, Phase III: the genomes of soil and plant-associated and newly described type strains.</title>
        <authorList>
            <person name="Whitman W.B."/>
            <person name="Woyke T."/>
            <person name="Klenk H.P."/>
            <person name="Zhou Y."/>
            <person name="Lilburn T.G."/>
            <person name="Beck B.J."/>
            <person name="De Vos P."/>
            <person name="Vandamme P."/>
            <person name="Eisen J.A."/>
            <person name="Garrity G."/>
            <person name="Hugenholtz P."/>
            <person name="Kyrpides N.C."/>
        </authorList>
    </citation>
    <scope>NUCLEOTIDE SEQUENCE [LARGE SCALE GENOMIC DNA]</scope>
    <source>
        <strain evidence="2 3">CECT 8445</strain>
    </source>
</reference>
<comment type="caution">
    <text evidence="2">The sequence shown here is derived from an EMBL/GenBank/DDBJ whole genome shotgun (WGS) entry which is preliminary data.</text>
</comment>
<organism evidence="2 3">
    <name type="scientific">Winogradskyella wandonensis</name>
    <dbReference type="NCBI Taxonomy" id="1442586"/>
    <lineage>
        <taxon>Bacteria</taxon>
        <taxon>Pseudomonadati</taxon>
        <taxon>Bacteroidota</taxon>
        <taxon>Flavobacteriia</taxon>
        <taxon>Flavobacteriales</taxon>
        <taxon>Flavobacteriaceae</taxon>
        <taxon>Winogradskyella</taxon>
    </lineage>
</organism>
<dbReference type="AlphaFoldDB" id="A0A4R1KQZ3"/>
<dbReference type="EMBL" id="SMGI01000002">
    <property type="protein sequence ID" value="TCK67476.1"/>
    <property type="molecule type" value="Genomic_DNA"/>
</dbReference>
<gene>
    <name evidence="2" type="ORF">DFQ05_1252</name>
</gene>
<evidence type="ECO:0000313" key="2">
    <source>
        <dbReference type="EMBL" id="TCK67476.1"/>
    </source>
</evidence>
<keyword evidence="1" id="KW-0732">Signal</keyword>
<evidence type="ECO:0000313" key="3">
    <source>
        <dbReference type="Proteomes" id="UP000295714"/>
    </source>
</evidence>
<keyword evidence="3" id="KW-1185">Reference proteome</keyword>
<sequence>MKNLITVVAIIMVTSVFAQSNNLKGEVKLGDNKIENMSISVEVDSAEEIESTFSIKDFEELLDITEKGEELSFKIKCNGKTMSNGVKSSMSYEIKGNTNDKKEFLKNIKKLRKAAIKYYKSKE</sequence>
<accession>A0A4R1KQZ3</accession>
<dbReference type="OrthoDB" id="1440979at2"/>
<name>A0A4R1KQZ3_9FLAO</name>